<gene>
    <name evidence="1" type="ORF">MOTC310_09505</name>
</gene>
<comment type="caution">
    <text evidence="1">The sequence shown here is derived from an EMBL/GenBank/DDBJ whole genome shotgun (WGS) entry which is preliminary data.</text>
</comment>
<dbReference type="Proteomes" id="UP001355206">
    <property type="component" value="Unassembled WGS sequence"/>
</dbReference>
<organism evidence="1 2">
    <name type="scientific">Methylobacterium oryzae</name>
    <dbReference type="NCBI Taxonomy" id="334852"/>
    <lineage>
        <taxon>Bacteria</taxon>
        <taxon>Pseudomonadati</taxon>
        <taxon>Pseudomonadota</taxon>
        <taxon>Alphaproteobacteria</taxon>
        <taxon>Hyphomicrobiales</taxon>
        <taxon>Methylobacteriaceae</taxon>
        <taxon>Methylobacterium</taxon>
    </lineage>
</organism>
<evidence type="ECO:0000313" key="1">
    <source>
        <dbReference type="EMBL" id="MEE7490694.1"/>
    </source>
</evidence>
<accession>A0ABU7TLI7</accession>
<keyword evidence="2" id="KW-1185">Reference proteome</keyword>
<evidence type="ECO:0000313" key="2">
    <source>
        <dbReference type="Proteomes" id="UP001355206"/>
    </source>
</evidence>
<proteinExistence type="predicted"/>
<name>A0ABU7TLI7_9HYPH</name>
<dbReference type="RefSeq" id="WP_331291937.1">
    <property type="nucleotide sequence ID" value="NZ_MLBR01000013.1"/>
</dbReference>
<protein>
    <submittedName>
        <fullName evidence="1">Uncharacterized protein</fullName>
    </submittedName>
</protein>
<reference evidence="1 2" key="1">
    <citation type="journal article" date="2012" name="Genet. Mol. Biol.">
        <title>Analysis of 16S rRNA and mxaF genes revealing insights into Methylobacterium niche-specific plant association.</title>
        <authorList>
            <person name="Dourado M.N."/>
            <person name="Andreote F.D."/>
            <person name="Dini-Andreote F."/>
            <person name="Conti R."/>
            <person name="Araujo J.M."/>
            <person name="Araujo W.L."/>
        </authorList>
    </citation>
    <scope>NUCLEOTIDE SEQUENCE [LARGE SCALE GENOMIC DNA]</scope>
    <source>
        <strain evidence="1 2">TC3-10</strain>
    </source>
</reference>
<sequence length="85" mass="9557">MGHDLTDPVHWQGRQWAVTGYGIEALDGMYHVPFAEIPDAEAERPDWLADLWNRYGTDRDDLAAALRVARSKLREAKPSLARPAA</sequence>
<dbReference type="EMBL" id="MLCA01000003">
    <property type="protein sequence ID" value="MEE7490694.1"/>
    <property type="molecule type" value="Genomic_DNA"/>
</dbReference>